<reference evidence="2" key="1">
    <citation type="submission" date="2022-05" db="EMBL/GenBank/DDBJ databases">
        <title>The Musa troglodytarum L. genome provides insights into the mechanism of non-climacteric behaviour and enrichment of carotenoids.</title>
        <authorList>
            <person name="Wang J."/>
        </authorList>
    </citation>
    <scope>NUCLEOTIDE SEQUENCE</scope>
    <source>
        <tissue evidence="2">Leaf</tissue>
    </source>
</reference>
<name>A0A9E7JT32_9LILI</name>
<sequence length="271" mass="30407">MKASVSDLKKVTGNTLKETAFSSSASQMSLNVDQKFVHGQNAVFRIPADIRQSWTGLQAFNRLAEKADDGSETMDDGLLIPESRRRLILTTQLMHHLIPAVPAKVFKGETTRAYESVAFSIAKSALVDACSLSCSSESDSHLLLQNENMILGKHTTYKVGGDNISKLVEDFIGRSKKLETDLSRLEERISMLDVQLEFQELERFPIVNRLGKFHDRTHAGVEPFCLKLPITKIFHTHALLRFQCMEVLLKGSSASHSRSLINYVFCFFNNL</sequence>
<organism evidence="2 3">
    <name type="scientific">Musa troglodytarum</name>
    <name type="common">fe'i banana</name>
    <dbReference type="NCBI Taxonomy" id="320322"/>
    <lineage>
        <taxon>Eukaryota</taxon>
        <taxon>Viridiplantae</taxon>
        <taxon>Streptophyta</taxon>
        <taxon>Embryophyta</taxon>
        <taxon>Tracheophyta</taxon>
        <taxon>Spermatophyta</taxon>
        <taxon>Magnoliopsida</taxon>
        <taxon>Liliopsida</taxon>
        <taxon>Zingiberales</taxon>
        <taxon>Musaceae</taxon>
        <taxon>Musa</taxon>
    </lineage>
</organism>
<keyword evidence="3" id="KW-1185">Reference proteome</keyword>
<evidence type="ECO:0000313" key="3">
    <source>
        <dbReference type="Proteomes" id="UP001055439"/>
    </source>
</evidence>
<keyword evidence="1" id="KW-0175">Coiled coil</keyword>
<proteinExistence type="predicted"/>
<accession>A0A9E7JT32</accession>
<evidence type="ECO:0000313" key="2">
    <source>
        <dbReference type="EMBL" id="URD91574.1"/>
    </source>
</evidence>
<dbReference type="PANTHER" id="PTHR31267">
    <property type="entry name" value="DENTIN SIALOPHOSPHOPROTEIN-LIKE PROTEIN"/>
    <property type="match status" value="1"/>
</dbReference>
<dbReference type="OrthoDB" id="776768at2759"/>
<dbReference type="EMBL" id="CP097505">
    <property type="protein sequence ID" value="URD91574.1"/>
    <property type="molecule type" value="Genomic_DNA"/>
</dbReference>
<feature type="coiled-coil region" evidence="1">
    <location>
        <begin position="168"/>
        <end position="202"/>
    </location>
</feature>
<dbReference type="Proteomes" id="UP001055439">
    <property type="component" value="Chromosome 3"/>
</dbReference>
<dbReference type="PANTHER" id="PTHR31267:SF2">
    <property type="entry name" value="EXPRESSED PROTEIN"/>
    <property type="match status" value="1"/>
</dbReference>
<dbReference type="AlphaFoldDB" id="A0A9E7JT32"/>
<gene>
    <name evidence="2" type="ORF">MUK42_32996</name>
</gene>
<evidence type="ECO:0000256" key="1">
    <source>
        <dbReference type="SAM" id="Coils"/>
    </source>
</evidence>
<protein>
    <submittedName>
        <fullName evidence="2">Uncharacterized protein</fullName>
    </submittedName>
</protein>